<sequence length="54" mass="5564">MTRFNRFLLAILCVLVVASAVRLAAQTVPVEAPEPEPAETTAPATVAPPPAPAP</sequence>
<feature type="region of interest" description="Disordered" evidence="1">
    <location>
        <begin position="29"/>
        <end position="54"/>
    </location>
</feature>
<dbReference type="AlphaFoldDB" id="A0A9X9WQ84"/>
<proteinExistence type="predicted"/>
<evidence type="ECO:0000313" key="4">
    <source>
        <dbReference type="Proteomes" id="UP001138708"/>
    </source>
</evidence>
<feature type="non-terminal residue" evidence="3">
    <location>
        <position position="54"/>
    </location>
</feature>
<accession>A0A9X9WQ84</accession>
<keyword evidence="2" id="KW-0732">Signal</keyword>
<evidence type="ECO:0000256" key="1">
    <source>
        <dbReference type="SAM" id="MobiDB-lite"/>
    </source>
</evidence>
<reference evidence="3" key="1">
    <citation type="submission" date="2020-01" db="EMBL/GenBank/DDBJ databases">
        <authorList>
            <person name="Rat A."/>
        </authorList>
    </citation>
    <scope>NUCLEOTIDE SEQUENCE</scope>
    <source>
        <strain evidence="3">LMG 31161</strain>
    </source>
</reference>
<dbReference type="Proteomes" id="UP001138708">
    <property type="component" value="Unassembled WGS sequence"/>
</dbReference>
<evidence type="ECO:0000256" key="2">
    <source>
        <dbReference type="SAM" id="SignalP"/>
    </source>
</evidence>
<feature type="signal peptide" evidence="2">
    <location>
        <begin position="1"/>
        <end position="24"/>
    </location>
</feature>
<name>A0A9X9WQ84_9PROT</name>
<evidence type="ECO:0000313" key="3">
    <source>
        <dbReference type="EMBL" id="MBR0662494.1"/>
    </source>
</evidence>
<organism evidence="3 4">
    <name type="scientific">Neoroseomonas oryzicola</name>
    <dbReference type="NCBI Taxonomy" id="535904"/>
    <lineage>
        <taxon>Bacteria</taxon>
        <taxon>Pseudomonadati</taxon>
        <taxon>Pseudomonadota</taxon>
        <taxon>Alphaproteobacteria</taxon>
        <taxon>Acetobacterales</taxon>
        <taxon>Acetobacteraceae</taxon>
        <taxon>Neoroseomonas</taxon>
    </lineage>
</organism>
<dbReference type="EMBL" id="JAAEDK010000106">
    <property type="protein sequence ID" value="MBR0662494.1"/>
    <property type="molecule type" value="Genomic_DNA"/>
</dbReference>
<feature type="chain" id="PRO_5040940792" evidence="2">
    <location>
        <begin position="25"/>
        <end position="54"/>
    </location>
</feature>
<gene>
    <name evidence="3" type="ORF">GXW75_24775</name>
</gene>
<reference evidence="3" key="2">
    <citation type="journal article" date="2021" name="Syst. Appl. Microbiol.">
        <title>Roseomonas hellenica sp. nov., isolated from roots of wild-growing Alkanna tinctoria.</title>
        <authorList>
            <person name="Rat A."/>
            <person name="Naranjo H.D."/>
            <person name="Lebbe L."/>
            <person name="Cnockaert M."/>
            <person name="Krigas N."/>
            <person name="Grigoriadou K."/>
            <person name="Maloupa E."/>
            <person name="Willems A."/>
        </authorList>
    </citation>
    <scope>NUCLEOTIDE SEQUENCE</scope>
    <source>
        <strain evidence="3">LMG 31161</strain>
    </source>
</reference>
<protein>
    <submittedName>
        <fullName evidence="3">Uncharacterized protein</fullName>
    </submittedName>
</protein>
<comment type="caution">
    <text evidence="3">The sequence shown here is derived from an EMBL/GenBank/DDBJ whole genome shotgun (WGS) entry which is preliminary data.</text>
</comment>